<dbReference type="EMBL" id="BAABJJ010000021">
    <property type="protein sequence ID" value="GAA4943828.1"/>
    <property type="molecule type" value="Genomic_DNA"/>
</dbReference>
<dbReference type="Proteomes" id="UP001501302">
    <property type="component" value="Unassembled WGS sequence"/>
</dbReference>
<evidence type="ECO:0000313" key="3">
    <source>
        <dbReference type="Proteomes" id="UP001501302"/>
    </source>
</evidence>
<keyword evidence="1" id="KW-0732">Signal</keyword>
<organism evidence="2 3">
    <name type="scientific">Algibacter agarivorans</name>
    <dbReference type="NCBI Taxonomy" id="1109741"/>
    <lineage>
        <taxon>Bacteria</taxon>
        <taxon>Pseudomonadati</taxon>
        <taxon>Bacteroidota</taxon>
        <taxon>Flavobacteriia</taxon>
        <taxon>Flavobacteriales</taxon>
        <taxon>Flavobacteriaceae</taxon>
        <taxon>Algibacter</taxon>
    </lineage>
</organism>
<feature type="chain" id="PRO_5045197041" evidence="1">
    <location>
        <begin position="39"/>
        <end position="167"/>
    </location>
</feature>
<accession>A0ABP9GR27</accession>
<proteinExistence type="predicted"/>
<gene>
    <name evidence="2" type="ORF">GCM10023314_16080</name>
</gene>
<sequence length="167" mass="19467">MNERERDKPKLMSKKMNKLLIIPILLFCCNLFSQQVQSNTSKTNVNISEQRELNLKPESTIINVPLESDLSKYKKIVLSIMGANYSINKNRVPQAIRQSKFILEKKNFKKGKTKMKEDTLYLFWTCSKEYDDITTTLVIRDYNFKVLYSATYTNIGTSKILSFIMSI</sequence>
<evidence type="ECO:0000256" key="1">
    <source>
        <dbReference type="SAM" id="SignalP"/>
    </source>
</evidence>
<feature type="signal peptide" evidence="1">
    <location>
        <begin position="1"/>
        <end position="38"/>
    </location>
</feature>
<name>A0ABP9GR27_9FLAO</name>
<reference evidence="3" key="1">
    <citation type="journal article" date="2019" name="Int. J. Syst. Evol. Microbiol.">
        <title>The Global Catalogue of Microorganisms (GCM) 10K type strain sequencing project: providing services to taxonomists for standard genome sequencing and annotation.</title>
        <authorList>
            <consortium name="The Broad Institute Genomics Platform"/>
            <consortium name="The Broad Institute Genome Sequencing Center for Infectious Disease"/>
            <person name="Wu L."/>
            <person name="Ma J."/>
        </authorList>
    </citation>
    <scope>NUCLEOTIDE SEQUENCE [LARGE SCALE GENOMIC DNA]</scope>
    <source>
        <strain evidence="3">JCM 18285</strain>
    </source>
</reference>
<keyword evidence="3" id="KW-1185">Reference proteome</keyword>
<comment type="caution">
    <text evidence="2">The sequence shown here is derived from an EMBL/GenBank/DDBJ whole genome shotgun (WGS) entry which is preliminary data.</text>
</comment>
<protein>
    <submittedName>
        <fullName evidence="2">Uncharacterized protein</fullName>
    </submittedName>
</protein>
<dbReference type="RefSeq" id="WP_345191336.1">
    <property type="nucleotide sequence ID" value="NZ_BAABJJ010000021.1"/>
</dbReference>
<evidence type="ECO:0000313" key="2">
    <source>
        <dbReference type="EMBL" id="GAA4943828.1"/>
    </source>
</evidence>